<sequence length="116" mass="13800">MLELEAKTFLQTRYQELGKSSDEYEKRLDEVYEEIKATGTYIHTYEELAHGARMAWRNSNRCIGRLFWESMHVLDERSLTTEEEIADALFFISNMGQIKGKSFRPLRFLSQVLYEY</sequence>
<dbReference type="STRING" id="1236970.JCM9140_2160"/>
<dbReference type="EMBL" id="BAUT01000018">
    <property type="protein sequence ID" value="GAE26130.1"/>
    <property type="molecule type" value="Genomic_DNA"/>
</dbReference>
<gene>
    <name evidence="6" type="ORF">JCM9140_2160</name>
</gene>
<keyword evidence="1" id="KW-0349">Heme</keyword>
<evidence type="ECO:0000313" key="7">
    <source>
        <dbReference type="Proteomes" id="UP000018890"/>
    </source>
</evidence>
<dbReference type="GO" id="GO:0046872">
    <property type="term" value="F:metal ion binding"/>
    <property type="evidence" value="ECO:0007669"/>
    <property type="project" value="UniProtKB-KW"/>
</dbReference>
<evidence type="ECO:0000256" key="1">
    <source>
        <dbReference type="ARBA" id="ARBA00022617"/>
    </source>
</evidence>
<evidence type="ECO:0000256" key="2">
    <source>
        <dbReference type="ARBA" id="ARBA00022723"/>
    </source>
</evidence>
<evidence type="ECO:0000259" key="5">
    <source>
        <dbReference type="PROSITE" id="PS60001"/>
    </source>
</evidence>
<dbReference type="SUPFAM" id="SSF56512">
    <property type="entry name" value="Nitric oxide (NO) synthase oxygenase domain"/>
    <property type="match status" value="1"/>
</dbReference>
<keyword evidence="3" id="KW-0560">Oxidoreductase</keyword>
<dbReference type="InterPro" id="IPR044943">
    <property type="entry name" value="NOS_dom_1"/>
</dbReference>
<keyword evidence="2" id="KW-0479">Metal-binding</keyword>
<accession>W4Q2G2</accession>
<dbReference type="Gene3D" id="3.90.340.10">
    <property type="entry name" value="Nitric Oxide Synthase, Chain A, domain 1"/>
    <property type="match status" value="1"/>
</dbReference>
<evidence type="ECO:0000256" key="3">
    <source>
        <dbReference type="ARBA" id="ARBA00023002"/>
    </source>
</evidence>
<dbReference type="GO" id="GO:0004517">
    <property type="term" value="F:nitric-oxide synthase activity"/>
    <property type="evidence" value="ECO:0007669"/>
    <property type="project" value="InterPro"/>
</dbReference>
<reference evidence="6" key="1">
    <citation type="journal article" date="2014" name="Genome Announc.">
        <title>Draft Genome Sequences of Three Alkaliphilic Bacillus Strains, Bacillus wakoensis JCM 9140T, Bacillus akibai JCM 9157T, and Bacillus hemicellulosilyticus JCM 9152T.</title>
        <authorList>
            <person name="Yuki M."/>
            <person name="Oshima K."/>
            <person name="Suda W."/>
            <person name="Oshida Y."/>
            <person name="Kitamura K."/>
            <person name="Iida T."/>
            <person name="Hattori M."/>
            <person name="Ohkuma M."/>
        </authorList>
    </citation>
    <scope>NUCLEOTIDE SEQUENCE [LARGE SCALE GENOMIC DNA]</scope>
    <source>
        <strain evidence="6">JCM 9140</strain>
    </source>
</reference>
<keyword evidence="7" id="KW-1185">Reference proteome</keyword>
<dbReference type="Pfam" id="PF02898">
    <property type="entry name" value="NO_synthase"/>
    <property type="match status" value="1"/>
</dbReference>
<dbReference type="InterPro" id="IPR004030">
    <property type="entry name" value="NOS_N"/>
</dbReference>
<dbReference type="InterPro" id="IPR050607">
    <property type="entry name" value="NOS"/>
</dbReference>
<evidence type="ECO:0000256" key="4">
    <source>
        <dbReference type="ARBA" id="ARBA00023004"/>
    </source>
</evidence>
<dbReference type="AlphaFoldDB" id="W4Q2G2"/>
<evidence type="ECO:0000313" key="6">
    <source>
        <dbReference type="EMBL" id="GAE26130.1"/>
    </source>
</evidence>
<dbReference type="PANTHER" id="PTHR43410:SF1">
    <property type="entry name" value="NITRIC OXIDE SYNTHASE"/>
    <property type="match status" value="1"/>
</dbReference>
<dbReference type="Proteomes" id="UP000018890">
    <property type="component" value="Unassembled WGS sequence"/>
</dbReference>
<proteinExistence type="predicted"/>
<comment type="caution">
    <text evidence="6">The sequence shown here is derived from an EMBL/GenBank/DDBJ whole genome shotgun (WGS) entry which is preliminary data.</text>
</comment>
<keyword evidence="4" id="KW-0408">Iron</keyword>
<dbReference type="InterPro" id="IPR036119">
    <property type="entry name" value="NOS_N_sf"/>
</dbReference>
<name>W4Q2G2_9BACI</name>
<dbReference type="GO" id="GO:0006809">
    <property type="term" value="P:nitric oxide biosynthetic process"/>
    <property type="evidence" value="ECO:0007669"/>
    <property type="project" value="InterPro"/>
</dbReference>
<feature type="domain" description="Nitric oxide synthase (NOS)" evidence="5">
    <location>
        <begin position="61"/>
        <end position="68"/>
    </location>
</feature>
<dbReference type="PROSITE" id="PS60001">
    <property type="entry name" value="NOS"/>
    <property type="match status" value="1"/>
</dbReference>
<dbReference type="PANTHER" id="PTHR43410">
    <property type="entry name" value="NITRIC OXIDE SYNTHASE OXYGENASE"/>
    <property type="match status" value="1"/>
</dbReference>
<protein>
    <submittedName>
        <fullName evidence="6">Nitric oxide synthase oxygenase</fullName>
    </submittedName>
</protein>
<organism evidence="6 7">
    <name type="scientific">Halalkalibacter wakoensis JCM 9140</name>
    <dbReference type="NCBI Taxonomy" id="1236970"/>
    <lineage>
        <taxon>Bacteria</taxon>
        <taxon>Bacillati</taxon>
        <taxon>Bacillota</taxon>
        <taxon>Bacilli</taxon>
        <taxon>Bacillales</taxon>
        <taxon>Bacillaceae</taxon>
        <taxon>Halalkalibacter</taxon>
    </lineage>
</organism>